<protein>
    <submittedName>
        <fullName evidence="1">(northern house mosquito) hypothetical protein</fullName>
    </submittedName>
</protein>
<proteinExistence type="predicted"/>
<dbReference type="EMBL" id="HBUE01230983">
    <property type="protein sequence ID" value="CAG6544874.1"/>
    <property type="molecule type" value="Transcribed_RNA"/>
</dbReference>
<dbReference type="AlphaFoldDB" id="A0A8D8I099"/>
<name>A0A8D8I099_CULPI</name>
<organism evidence="1">
    <name type="scientific">Culex pipiens</name>
    <name type="common">House mosquito</name>
    <dbReference type="NCBI Taxonomy" id="7175"/>
    <lineage>
        <taxon>Eukaryota</taxon>
        <taxon>Metazoa</taxon>
        <taxon>Ecdysozoa</taxon>
        <taxon>Arthropoda</taxon>
        <taxon>Hexapoda</taxon>
        <taxon>Insecta</taxon>
        <taxon>Pterygota</taxon>
        <taxon>Neoptera</taxon>
        <taxon>Endopterygota</taxon>
        <taxon>Diptera</taxon>
        <taxon>Nematocera</taxon>
        <taxon>Culicoidea</taxon>
        <taxon>Culicidae</taxon>
        <taxon>Culicinae</taxon>
        <taxon>Culicini</taxon>
        <taxon>Culex</taxon>
        <taxon>Culex</taxon>
    </lineage>
</organism>
<dbReference type="EMBL" id="HBUE01337785">
    <property type="protein sequence ID" value="CAG6597012.1"/>
    <property type="molecule type" value="Transcribed_RNA"/>
</dbReference>
<evidence type="ECO:0000313" key="1">
    <source>
        <dbReference type="EMBL" id="CAG6544874.1"/>
    </source>
</evidence>
<accession>A0A8D8I099</accession>
<sequence>MSMEFQSVLKKSTSMLGSPRHCIMVPHLNHHPLDLSVSKYNSEFPTNKWQNKSWIEPLHFWKKQQLKLKILLKNSKHCSASSSSVVITLNLLLSAGQHFEMLLKNGQNQFNRRHCTPFQLRGTVAQNRLQAHSSGSTSGNSTGTSSTRNKSKSVWQEVDTFSSIWLGFIFSVVCNSNKLWWFNFILFSYSTQSIGSIRKPRGYFFKILWKKGDFQPI</sequence>
<reference evidence="1" key="1">
    <citation type="submission" date="2021-05" db="EMBL/GenBank/DDBJ databases">
        <authorList>
            <person name="Alioto T."/>
            <person name="Alioto T."/>
            <person name="Gomez Garrido J."/>
        </authorList>
    </citation>
    <scope>NUCLEOTIDE SEQUENCE</scope>
</reference>